<reference evidence="2" key="2">
    <citation type="journal article" date="2010" name="Nature">
        <title>Comparative genomics reveals mobile pathogenicity chromosomes in Fusarium.</title>
        <authorList>
            <person name="Ma L.J."/>
            <person name="van der Does H.C."/>
            <person name="Borkovich K.A."/>
            <person name="Coleman J.J."/>
            <person name="Daboussi M.J."/>
            <person name="Di Pietro A."/>
            <person name="Dufresne M."/>
            <person name="Freitag M."/>
            <person name="Grabherr M."/>
            <person name="Henrissat B."/>
            <person name="Houterman P.M."/>
            <person name="Kang S."/>
            <person name="Shim W.B."/>
            <person name="Woloshuk C."/>
            <person name="Xie X."/>
            <person name="Xu J.R."/>
            <person name="Antoniw J."/>
            <person name="Baker S.E."/>
            <person name="Bluhm B.H."/>
            <person name="Breakspear A."/>
            <person name="Brown D.W."/>
            <person name="Butchko R.A."/>
            <person name="Chapman S."/>
            <person name="Coulson R."/>
            <person name="Coutinho P.M."/>
            <person name="Danchin E.G."/>
            <person name="Diener A."/>
            <person name="Gale L.R."/>
            <person name="Gardiner D.M."/>
            <person name="Goff S."/>
            <person name="Hammond-Kosack K.E."/>
            <person name="Hilburn K."/>
            <person name="Hua-Van A."/>
            <person name="Jonkers W."/>
            <person name="Kazan K."/>
            <person name="Kodira C.D."/>
            <person name="Koehrsen M."/>
            <person name="Kumar L."/>
            <person name="Lee Y.H."/>
            <person name="Li L."/>
            <person name="Manners J.M."/>
            <person name="Miranda-Saavedra D."/>
            <person name="Mukherjee M."/>
            <person name="Park G."/>
            <person name="Park J."/>
            <person name="Park S.Y."/>
            <person name="Proctor R.H."/>
            <person name="Regev A."/>
            <person name="Ruiz-Roldan M.C."/>
            <person name="Sain D."/>
            <person name="Sakthikumar S."/>
            <person name="Sykes S."/>
            <person name="Schwartz D.C."/>
            <person name="Turgeon B.G."/>
            <person name="Wapinski I."/>
            <person name="Yoder O."/>
            <person name="Young S."/>
            <person name="Zeng Q."/>
            <person name="Zhou S."/>
            <person name="Galagan J."/>
            <person name="Cuomo C.A."/>
            <person name="Kistler H.C."/>
            <person name="Rep M."/>
        </authorList>
    </citation>
    <scope>NUCLEOTIDE SEQUENCE [LARGE SCALE GENOMIC DNA]</scope>
    <source>
        <strain evidence="2">4287</strain>
    </source>
</reference>
<organism evidence="2 3">
    <name type="scientific">Fusarium oxysporum f. sp. lycopersici (strain 4287 / CBS 123668 / FGSC 9935 / NRRL 34936)</name>
    <name type="common">Fusarium vascular wilt of tomato</name>
    <dbReference type="NCBI Taxonomy" id="426428"/>
    <lineage>
        <taxon>Eukaryota</taxon>
        <taxon>Fungi</taxon>
        <taxon>Dikarya</taxon>
        <taxon>Ascomycota</taxon>
        <taxon>Pezizomycotina</taxon>
        <taxon>Sordariomycetes</taxon>
        <taxon>Hypocreomycetidae</taxon>
        <taxon>Hypocreales</taxon>
        <taxon>Nectriaceae</taxon>
        <taxon>Fusarium</taxon>
        <taxon>Fusarium oxysporum species complex</taxon>
    </lineage>
</organism>
<gene>
    <name evidence="2" type="ORF">FOXG_18518</name>
</gene>
<name>A0A0J9UK49_FUSO4</name>
<dbReference type="RefSeq" id="XP_018237258.1">
    <property type="nucleotide sequence ID" value="XM_018398631.1"/>
</dbReference>
<evidence type="ECO:0000313" key="2">
    <source>
        <dbReference type="EMBL" id="KNA99212.1"/>
    </source>
</evidence>
<dbReference type="GeneID" id="28959224"/>
<protein>
    <submittedName>
        <fullName evidence="2">Uncharacterized protein</fullName>
    </submittedName>
</protein>
<evidence type="ECO:0000256" key="1">
    <source>
        <dbReference type="SAM" id="MobiDB-lite"/>
    </source>
</evidence>
<proteinExistence type="predicted"/>
<dbReference type="KEGG" id="fox:FOXG_18518"/>
<sequence>MTQSFVTNGVRPGPRYLPICHAHAACSLARAGSVSNHDVHLLASHRPGLVRLGVSKVPCQTLPFSAATWPENNFKALSSLCQSDQSSAQNRLPTSPDFPQTTANETWKGKIAPGTAKTGEGGPVGIKMGHADT</sequence>
<feature type="region of interest" description="Disordered" evidence="1">
    <location>
        <begin position="85"/>
        <end position="133"/>
    </location>
</feature>
<reference evidence="2" key="1">
    <citation type="submission" date="2007-04" db="EMBL/GenBank/DDBJ databases">
        <authorList>
            <consortium name="The Broad Institute Genome Sequencing Platform"/>
            <person name="Birren B."/>
            <person name="Lander E."/>
            <person name="Galagan J."/>
            <person name="Nusbaum C."/>
            <person name="Devon K."/>
            <person name="Ma L.-J."/>
            <person name="Jaffe D."/>
            <person name="Butler J."/>
            <person name="Alvarez P."/>
            <person name="Gnerre S."/>
            <person name="Grabherr M."/>
            <person name="Kleber M."/>
            <person name="Mauceli E."/>
            <person name="Brockman W."/>
            <person name="MacCallum I.A."/>
            <person name="Young S."/>
            <person name="LaButti K."/>
            <person name="DeCaprio D."/>
            <person name="Crawford M."/>
            <person name="Koehrsen M."/>
            <person name="Engels R."/>
            <person name="Montgomery P."/>
            <person name="Pearson M."/>
            <person name="Howarth C."/>
            <person name="Larson L."/>
            <person name="White J."/>
            <person name="O'Leary S."/>
            <person name="Kodira C."/>
            <person name="Zeng Q."/>
            <person name="Yandava C."/>
            <person name="Alvarado L."/>
            <person name="Kistler C."/>
            <person name="Shim W.-B."/>
            <person name="Kang S."/>
            <person name="Woloshuk C."/>
        </authorList>
    </citation>
    <scope>NUCLEOTIDE SEQUENCE</scope>
    <source>
        <strain evidence="2">4287</strain>
    </source>
</reference>
<accession>A0A0J9UK49</accession>
<dbReference type="Proteomes" id="UP000009097">
    <property type="component" value="Unassembled WGS sequence"/>
</dbReference>
<dbReference type="EMBL" id="DS231698">
    <property type="protein sequence ID" value="KNA99212.1"/>
    <property type="molecule type" value="Genomic_DNA"/>
</dbReference>
<dbReference type="VEuPathDB" id="FungiDB:FOXG_18518"/>
<feature type="compositionally biased region" description="Polar residues" evidence="1">
    <location>
        <begin position="85"/>
        <end position="105"/>
    </location>
</feature>
<evidence type="ECO:0000313" key="3">
    <source>
        <dbReference type="Proteomes" id="UP000009097"/>
    </source>
</evidence>
<dbReference type="AlphaFoldDB" id="A0A0J9UK49"/>